<proteinExistence type="predicted"/>
<keyword evidence="1" id="KW-1185">Reference proteome</keyword>
<dbReference type="RefSeq" id="XP_026280321.1">
    <property type="nucleotide sequence ID" value="XM_026424536.2"/>
</dbReference>
<gene>
    <name evidence="2" type="primary">LOC113207822</name>
</gene>
<dbReference type="AlphaFoldDB" id="A0A6J1SP51"/>
<dbReference type="Proteomes" id="UP000504606">
    <property type="component" value="Unplaced"/>
</dbReference>
<accession>A0A6J1SP51</accession>
<dbReference type="KEGG" id="foc:113207822"/>
<evidence type="ECO:0000313" key="2">
    <source>
        <dbReference type="RefSeq" id="XP_026280321.1"/>
    </source>
</evidence>
<evidence type="ECO:0000313" key="1">
    <source>
        <dbReference type="Proteomes" id="UP000504606"/>
    </source>
</evidence>
<dbReference type="GeneID" id="113207822"/>
<reference evidence="2" key="1">
    <citation type="submission" date="2025-08" db="UniProtKB">
        <authorList>
            <consortium name="RefSeq"/>
        </authorList>
    </citation>
    <scope>IDENTIFICATION</scope>
    <source>
        <tissue evidence="2">Whole organism</tissue>
    </source>
</reference>
<name>A0A6J1SP51_FRAOC</name>
<organism evidence="1 2">
    <name type="scientific">Frankliniella occidentalis</name>
    <name type="common">Western flower thrips</name>
    <name type="synonym">Euthrips occidentalis</name>
    <dbReference type="NCBI Taxonomy" id="133901"/>
    <lineage>
        <taxon>Eukaryota</taxon>
        <taxon>Metazoa</taxon>
        <taxon>Ecdysozoa</taxon>
        <taxon>Arthropoda</taxon>
        <taxon>Hexapoda</taxon>
        <taxon>Insecta</taxon>
        <taxon>Pterygota</taxon>
        <taxon>Neoptera</taxon>
        <taxon>Paraneoptera</taxon>
        <taxon>Thysanoptera</taxon>
        <taxon>Terebrantia</taxon>
        <taxon>Thripoidea</taxon>
        <taxon>Thripidae</taxon>
        <taxon>Frankliniella</taxon>
    </lineage>
</organism>
<sequence>MEAFFAQYSQSLEEGTSKLLTLLNEIASVREQCSNLQLSIATLDDPESKLSVLEAEAAAKEIENHISTSMTSLEPTLLENCLVLEESAMKEDHTENGTDQVQKSVECNEPCTNADDCNDSTMIGGVDPLEVNKFS</sequence>
<protein>
    <submittedName>
        <fullName evidence="2">Uncharacterized protein LOC113207822</fullName>
    </submittedName>
</protein>